<feature type="domain" description="GREB1-like circularly permuted SF2 helicase" evidence="1">
    <location>
        <begin position="7"/>
        <end position="220"/>
    </location>
</feature>
<dbReference type="Proteomes" id="UP001163046">
    <property type="component" value="Unassembled WGS sequence"/>
</dbReference>
<dbReference type="InterPro" id="IPR048657">
    <property type="entry name" value="GREB1-like_cpSF2"/>
</dbReference>
<comment type="caution">
    <text evidence="2">The sequence shown here is derived from an EMBL/GenBank/DDBJ whole genome shotgun (WGS) entry which is preliminary data.</text>
</comment>
<evidence type="ECO:0000313" key="2">
    <source>
        <dbReference type="EMBL" id="KAJ7381046.1"/>
    </source>
</evidence>
<sequence length="312" mass="35378">MLHINTFTFSSNGKLVVTSSEDNATDFIVQGSHGIVILKVLATNEQQRAKPLTISTDTLGNLEATVAPRDQQPTKFEVKLDFGVGVVAFGSCENKITTLLLMNMAITLNCSNKNDQKIREDKSFQKIVDKAKRQKKMTTEFSSFPIDALLCAEYCYHILHVSVYDSDEKIRQALTSPADESPAAEFDRRLNSFVRELELRKTTTNPRKPCIDPEAFKLVRRELVDNALRDVTEDWKRLGKLQKQKSSKEKQEEAEEELSTSVVTCLMHFPQQKIKENPRLNSIKHKLQVDGCQAMVQKWKNVVQNTGNKFLG</sequence>
<reference evidence="2" key="1">
    <citation type="submission" date="2023-01" db="EMBL/GenBank/DDBJ databases">
        <title>Genome assembly of the deep-sea coral Lophelia pertusa.</title>
        <authorList>
            <person name="Herrera S."/>
            <person name="Cordes E."/>
        </authorList>
    </citation>
    <scope>NUCLEOTIDE SEQUENCE</scope>
    <source>
        <strain evidence="2">USNM1676648</strain>
        <tissue evidence="2">Polyp</tissue>
    </source>
</reference>
<evidence type="ECO:0000259" key="1">
    <source>
        <dbReference type="Pfam" id="PF20692"/>
    </source>
</evidence>
<dbReference type="EMBL" id="MU826351">
    <property type="protein sequence ID" value="KAJ7381046.1"/>
    <property type="molecule type" value="Genomic_DNA"/>
</dbReference>
<protein>
    <recommendedName>
        <fullName evidence="1">GREB1-like circularly permuted SF2 helicase domain-containing protein</fullName>
    </recommendedName>
</protein>
<organism evidence="2 3">
    <name type="scientific">Desmophyllum pertusum</name>
    <dbReference type="NCBI Taxonomy" id="174260"/>
    <lineage>
        <taxon>Eukaryota</taxon>
        <taxon>Metazoa</taxon>
        <taxon>Cnidaria</taxon>
        <taxon>Anthozoa</taxon>
        <taxon>Hexacorallia</taxon>
        <taxon>Scleractinia</taxon>
        <taxon>Caryophylliina</taxon>
        <taxon>Caryophylliidae</taxon>
        <taxon>Desmophyllum</taxon>
    </lineage>
</organism>
<keyword evidence="3" id="KW-1185">Reference proteome</keyword>
<name>A0A9W9ZG19_9CNID</name>
<accession>A0A9W9ZG19</accession>
<dbReference type="AlphaFoldDB" id="A0A9W9ZG19"/>
<dbReference type="Pfam" id="PF20692">
    <property type="entry name" value="cpSF2-GREB1"/>
    <property type="match status" value="1"/>
</dbReference>
<proteinExistence type="predicted"/>
<gene>
    <name evidence="2" type="ORF">OS493_004642</name>
</gene>
<evidence type="ECO:0000313" key="3">
    <source>
        <dbReference type="Proteomes" id="UP001163046"/>
    </source>
</evidence>